<organism evidence="1 2">
    <name type="scientific">Armillaria ostoyae</name>
    <name type="common">Armillaria root rot fungus</name>
    <dbReference type="NCBI Taxonomy" id="47428"/>
    <lineage>
        <taxon>Eukaryota</taxon>
        <taxon>Fungi</taxon>
        <taxon>Dikarya</taxon>
        <taxon>Basidiomycota</taxon>
        <taxon>Agaricomycotina</taxon>
        <taxon>Agaricomycetes</taxon>
        <taxon>Agaricomycetidae</taxon>
        <taxon>Agaricales</taxon>
        <taxon>Marasmiineae</taxon>
        <taxon>Physalacriaceae</taxon>
        <taxon>Armillaria</taxon>
    </lineage>
</organism>
<sequence>MPRRTSNLTYDGGSREYGGFGGGQFSVDSYQTVRWRRLPEGKCPPGQLTTMLIRNGITRHQENLSDIVSIVSDSAILSSIITSVLAFCGGGQVESCDRSLPSISYHEAVPDHPPRNLDYFSRLDVAEFCRPEVTHESICTDEFRRVEESGALTLARAVDVHLAVNERRLSSRSRCKVGDAEFLAKDQRLEKEDHFPNSEI</sequence>
<reference evidence="2" key="1">
    <citation type="journal article" date="2017" name="Nat. Ecol. Evol.">
        <title>Genome expansion and lineage-specific genetic innovations in the forest pathogenic fungi Armillaria.</title>
        <authorList>
            <person name="Sipos G."/>
            <person name="Prasanna A.N."/>
            <person name="Walter M.C."/>
            <person name="O'Connor E."/>
            <person name="Balint B."/>
            <person name="Krizsan K."/>
            <person name="Kiss B."/>
            <person name="Hess J."/>
            <person name="Varga T."/>
            <person name="Slot J."/>
            <person name="Riley R."/>
            <person name="Boka B."/>
            <person name="Rigling D."/>
            <person name="Barry K."/>
            <person name="Lee J."/>
            <person name="Mihaltcheva S."/>
            <person name="LaButti K."/>
            <person name="Lipzen A."/>
            <person name="Waldron R."/>
            <person name="Moloney N.M."/>
            <person name="Sperisen C."/>
            <person name="Kredics L."/>
            <person name="Vagvoelgyi C."/>
            <person name="Patrignani A."/>
            <person name="Fitzpatrick D."/>
            <person name="Nagy I."/>
            <person name="Doyle S."/>
            <person name="Anderson J.B."/>
            <person name="Grigoriev I.V."/>
            <person name="Gueldener U."/>
            <person name="Muensterkoetter M."/>
            <person name="Nagy L.G."/>
        </authorList>
    </citation>
    <scope>NUCLEOTIDE SEQUENCE [LARGE SCALE GENOMIC DNA]</scope>
    <source>
        <strain evidence="2">C18/9</strain>
    </source>
</reference>
<dbReference type="AlphaFoldDB" id="A0A284RP16"/>
<name>A0A284RP16_ARMOS</name>
<dbReference type="EMBL" id="FUEG01000012">
    <property type="protein sequence ID" value="SJL10499.1"/>
    <property type="molecule type" value="Genomic_DNA"/>
</dbReference>
<proteinExistence type="predicted"/>
<protein>
    <submittedName>
        <fullName evidence="1">Uncharacterized protein</fullName>
    </submittedName>
</protein>
<evidence type="ECO:0000313" key="2">
    <source>
        <dbReference type="Proteomes" id="UP000219338"/>
    </source>
</evidence>
<evidence type="ECO:0000313" key="1">
    <source>
        <dbReference type="EMBL" id="SJL10499.1"/>
    </source>
</evidence>
<gene>
    <name evidence="1" type="ORF">ARMOST_13885</name>
</gene>
<dbReference type="Proteomes" id="UP000219338">
    <property type="component" value="Unassembled WGS sequence"/>
</dbReference>
<keyword evidence="2" id="KW-1185">Reference proteome</keyword>
<accession>A0A284RP16</accession>